<comment type="caution">
    <text evidence="3">The sequence shown here is derived from an EMBL/GenBank/DDBJ whole genome shotgun (WGS) entry which is preliminary data.</text>
</comment>
<organism evidence="3 4">
    <name type="scientific">Archangium violaceum Cb vi76</name>
    <dbReference type="NCBI Taxonomy" id="1406225"/>
    <lineage>
        <taxon>Bacteria</taxon>
        <taxon>Pseudomonadati</taxon>
        <taxon>Myxococcota</taxon>
        <taxon>Myxococcia</taxon>
        <taxon>Myxococcales</taxon>
        <taxon>Cystobacterineae</taxon>
        <taxon>Archangiaceae</taxon>
        <taxon>Archangium</taxon>
    </lineage>
</organism>
<sequence length="211" mass="23574">MSAERLLALVCFLLIAGCESRSARQEKKPIEQISDVYRGGAVEEAEKRLRAHLQAEPRDDLAWTLLGHVLVDLNRTAEAEAAYAKALEIEPRRIEAITGQGRIFRMHKQYEQAMAAYKRATAIDPSFAQAWSSMMVVSLKRGLYDEAISHGEKAHALDKNDPTIAANLAIAYHYAGNTAKRDELTLAAQKLGFKGMDWLDKVYTGEIEVRD</sequence>
<dbReference type="Gene3D" id="1.25.40.10">
    <property type="entry name" value="Tetratricopeptide repeat domain"/>
    <property type="match status" value="1"/>
</dbReference>
<evidence type="ECO:0000313" key="3">
    <source>
        <dbReference type="EMBL" id="KFA94674.1"/>
    </source>
</evidence>
<dbReference type="Proteomes" id="UP000028547">
    <property type="component" value="Unassembled WGS sequence"/>
</dbReference>
<dbReference type="RefSeq" id="WP_043388844.1">
    <property type="nucleotide sequence ID" value="NZ_JPMI01000005.1"/>
</dbReference>
<feature type="repeat" description="TPR" evidence="1">
    <location>
        <begin position="60"/>
        <end position="93"/>
    </location>
</feature>
<dbReference type="InterPro" id="IPR019734">
    <property type="entry name" value="TPR_rpt"/>
</dbReference>
<evidence type="ECO:0000259" key="2">
    <source>
        <dbReference type="Pfam" id="PF23914"/>
    </source>
</evidence>
<name>A0A084T1T9_9BACT</name>
<feature type="repeat" description="TPR" evidence="1">
    <location>
        <begin position="94"/>
        <end position="127"/>
    </location>
</feature>
<feature type="domain" description="Cytochrome c-type biogenesis protein H TPR" evidence="2">
    <location>
        <begin position="49"/>
        <end position="162"/>
    </location>
</feature>
<dbReference type="InterPro" id="IPR056413">
    <property type="entry name" value="TPR_CcmH_CycH"/>
</dbReference>
<dbReference type="InterPro" id="IPR011990">
    <property type="entry name" value="TPR-like_helical_dom_sf"/>
</dbReference>
<evidence type="ECO:0000313" key="4">
    <source>
        <dbReference type="Proteomes" id="UP000028547"/>
    </source>
</evidence>
<dbReference type="SMART" id="SM00028">
    <property type="entry name" value="TPR"/>
    <property type="match status" value="3"/>
</dbReference>
<keyword evidence="1" id="KW-0802">TPR repeat</keyword>
<dbReference type="PANTHER" id="PTHR12558">
    <property type="entry name" value="CELL DIVISION CYCLE 16,23,27"/>
    <property type="match status" value="1"/>
</dbReference>
<gene>
    <name evidence="3" type="ORF">Q664_01165</name>
</gene>
<dbReference type="EMBL" id="JPMI01000005">
    <property type="protein sequence ID" value="KFA94674.1"/>
    <property type="molecule type" value="Genomic_DNA"/>
</dbReference>
<dbReference type="Pfam" id="PF23914">
    <property type="entry name" value="TPR_CcmH_CycH"/>
    <property type="match status" value="1"/>
</dbReference>
<dbReference type="SUPFAM" id="SSF48452">
    <property type="entry name" value="TPR-like"/>
    <property type="match status" value="1"/>
</dbReference>
<dbReference type="AlphaFoldDB" id="A0A084T1T9"/>
<dbReference type="PANTHER" id="PTHR12558:SF13">
    <property type="entry name" value="CELL DIVISION CYCLE PROTEIN 27 HOMOLOG"/>
    <property type="match status" value="1"/>
</dbReference>
<proteinExistence type="predicted"/>
<accession>A0A084T1T9</accession>
<reference evidence="3 4" key="1">
    <citation type="submission" date="2014-07" db="EMBL/GenBank/DDBJ databases">
        <title>Draft Genome Sequence of Gephyronic Acid Producer, Cystobacter violaceus Strain Cb vi76.</title>
        <authorList>
            <person name="Stevens D.C."/>
            <person name="Young J."/>
            <person name="Carmichael R."/>
            <person name="Tan J."/>
            <person name="Taylor R.E."/>
        </authorList>
    </citation>
    <scope>NUCLEOTIDE SEQUENCE [LARGE SCALE GENOMIC DNA]</scope>
    <source>
        <strain evidence="3 4">Cb vi76</strain>
    </source>
</reference>
<dbReference type="PROSITE" id="PS51257">
    <property type="entry name" value="PROKAR_LIPOPROTEIN"/>
    <property type="match status" value="1"/>
</dbReference>
<protein>
    <recommendedName>
        <fullName evidence="2">Cytochrome c-type biogenesis protein H TPR domain-containing protein</fullName>
    </recommendedName>
</protein>
<dbReference type="PROSITE" id="PS50005">
    <property type="entry name" value="TPR"/>
    <property type="match status" value="2"/>
</dbReference>
<evidence type="ECO:0000256" key="1">
    <source>
        <dbReference type="PROSITE-ProRule" id="PRU00339"/>
    </source>
</evidence>